<dbReference type="RefSeq" id="WP_200388941.1">
    <property type="nucleotide sequence ID" value="NZ_NRSD01000020.1"/>
</dbReference>
<reference evidence="5 6" key="1">
    <citation type="journal article" date="2020" name="Microorganisms">
        <title>Osmotic Adaptation and Compatible Solute Biosynthesis of Phototrophic Bacteria as Revealed from Genome Analyses.</title>
        <authorList>
            <person name="Imhoff J.F."/>
            <person name="Rahn T."/>
            <person name="Kunzel S."/>
            <person name="Keller A."/>
            <person name="Neulinger S.C."/>
        </authorList>
    </citation>
    <scope>NUCLEOTIDE SEQUENCE [LARGE SCALE GENOMIC DNA]</scope>
    <source>
        <strain evidence="5 6">DSM 21303</strain>
    </source>
</reference>
<keyword evidence="3" id="KW-0804">Transcription</keyword>
<evidence type="ECO:0000313" key="6">
    <source>
        <dbReference type="Proteomes" id="UP001138802"/>
    </source>
</evidence>
<evidence type="ECO:0000313" key="5">
    <source>
        <dbReference type="EMBL" id="MBK1646126.1"/>
    </source>
</evidence>
<evidence type="ECO:0000256" key="3">
    <source>
        <dbReference type="ARBA" id="ARBA00023163"/>
    </source>
</evidence>
<dbReference type="EMBL" id="NRSD01000020">
    <property type="protein sequence ID" value="MBK1646126.1"/>
    <property type="molecule type" value="Genomic_DNA"/>
</dbReference>
<dbReference type="SUPFAM" id="SSF75516">
    <property type="entry name" value="Pheromone-binding domain of LuxR-like quorum-sensing transcription factors"/>
    <property type="match status" value="1"/>
</dbReference>
<dbReference type="AlphaFoldDB" id="A0A9X0WJY7"/>
<gene>
    <name evidence="5" type="ORF">CKO25_16020</name>
</gene>
<dbReference type="GO" id="GO:0003677">
    <property type="term" value="F:DNA binding"/>
    <property type="evidence" value="ECO:0007669"/>
    <property type="project" value="UniProtKB-KW"/>
</dbReference>
<dbReference type="SUPFAM" id="SSF46894">
    <property type="entry name" value="C-terminal effector domain of the bipartite response regulators"/>
    <property type="match status" value="1"/>
</dbReference>
<accession>A0A9X0WJY7</accession>
<dbReference type="Gene3D" id="3.30.450.80">
    <property type="entry name" value="Transcription factor LuxR-like, autoinducer-binding domain"/>
    <property type="match status" value="1"/>
</dbReference>
<organism evidence="5 6">
    <name type="scientific">Thiocapsa imhoffii</name>
    <dbReference type="NCBI Taxonomy" id="382777"/>
    <lineage>
        <taxon>Bacteria</taxon>
        <taxon>Pseudomonadati</taxon>
        <taxon>Pseudomonadota</taxon>
        <taxon>Gammaproteobacteria</taxon>
        <taxon>Chromatiales</taxon>
        <taxon>Chromatiaceae</taxon>
        <taxon>Thiocapsa</taxon>
    </lineage>
</organism>
<dbReference type="Gene3D" id="1.10.10.10">
    <property type="entry name" value="Winged helix-like DNA-binding domain superfamily/Winged helix DNA-binding domain"/>
    <property type="match status" value="1"/>
</dbReference>
<dbReference type="GO" id="GO:0006355">
    <property type="term" value="P:regulation of DNA-templated transcription"/>
    <property type="evidence" value="ECO:0007669"/>
    <property type="project" value="InterPro"/>
</dbReference>
<keyword evidence="1" id="KW-0805">Transcription regulation</keyword>
<dbReference type="Pfam" id="PF00196">
    <property type="entry name" value="GerE"/>
    <property type="match status" value="1"/>
</dbReference>
<dbReference type="CDD" id="cd06170">
    <property type="entry name" value="LuxR_C_like"/>
    <property type="match status" value="1"/>
</dbReference>
<dbReference type="Pfam" id="PF03472">
    <property type="entry name" value="Autoind_bind"/>
    <property type="match status" value="1"/>
</dbReference>
<dbReference type="SMART" id="SM00421">
    <property type="entry name" value="HTH_LUXR"/>
    <property type="match status" value="1"/>
</dbReference>
<protein>
    <submittedName>
        <fullName evidence="5">LuxR family transcriptional regulator</fullName>
    </submittedName>
</protein>
<comment type="caution">
    <text evidence="5">The sequence shown here is derived from an EMBL/GenBank/DDBJ whole genome shotgun (WGS) entry which is preliminary data.</text>
</comment>
<keyword evidence="6" id="KW-1185">Reference proteome</keyword>
<evidence type="ECO:0000256" key="1">
    <source>
        <dbReference type="ARBA" id="ARBA00023015"/>
    </source>
</evidence>
<dbReference type="InterPro" id="IPR000792">
    <property type="entry name" value="Tscrpt_reg_LuxR_C"/>
</dbReference>
<dbReference type="PROSITE" id="PS50043">
    <property type="entry name" value="HTH_LUXR_2"/>
    <property type="match status" value="1"/>
</dbReference>
<dbReference type="PANTHER" id="PTHR44688:SF16">
    <property type="entry name" value="DNA-BINDING TRANSCRIPTIONAL ACTIVATOR DEVR_DOSR"/>
    <property type="match status" value="1"/>
</dbReference>
<dbReference type="InterPro" id="IPR016032">
    <property type="entry name" value="Sig_transdc_resp-reg_C-effctor"/>
</dbReference>
<feature type="domain" description="HTH luxR-type" evidence="4">
    <location>
        <begin position="169"/>
        <end position="234"/>
    </location>
</feature>
<proteinExistence type="predicted"/>
<evidence type="ECO:0000256" key="2">
    <source>
        <dbReference type="ARBA" id="ARBA00023125"/>
    </source>
</evidence>
<dbReference type="PROSITE" id="PS00622">
    <property type="entry name" value="HTH_LUXR_1"/>
    <property type="match status" value="1"/>
</dbReference>
<dbReference type="InterPro" id="IPR005143">
    <property type="entry name" value="TF_LuxR_autoind-bd_dom"/>
</dbReference>
<dbReference type="InterPro" id="IPR036693">
    <property type="entry name" value="TF_LuxR_autoind-bd_dom_sf"/>
</dbReference>
<dbReference type="InterPro" id="IPR036388">
    <property type="entry name" value="WH-like_DNA-bd_sf"/>
</dbReference>
<evidence type="ECO:0000259" key="4">
    <source>
        <dbReference type="PROSITE" id="PS50043"/>
    </source>
</evidence>
<dbReference type="PRINTS" id="PR00038">
    <property type="entry name" value="HTHLUXR"/>
</dbReference>
<dbReference type="Proteomes" id="UP001138802">
    <property type="component" value="Unassembled WGS sequence"/>
</dbReference>
<dbReference type="PANTHER" id="PTHR44688">
    <property type="entry name" value="DNA-BINDING TRANSCRIPTIONAL ACTIVATOR DEVR_DOSR"/>
    <property type="match status" value="1"/>
</dbReference>
<keyword evidence="2" id="KW-0238">DNA-binding</keyword>
<name>A0A9X0WJY7_9GAMM</name>
<sequence length="236" mass="26150">MAGWQEDQLHLLLTIDDERELFDRLSLVARGLGFDYCAYGLRTPVPISRPRILMLNNYPLGWQARYQKRGYLAIDPTVKHGTHSSLPLLWSDAIFASARELWEEARSFGLHVGWAQSSRDARGMGGLLTLARSDEPLSDAELRDKAAKMSWLTQIAHIGMSRCLGSQLLPDTESHLTERELTVLRWTADGKTSGDISIILGISERTVNFHINNAVGKLGTVNKLAAAVKAAVLGML</sequence>